<feature type="compositionally biased region" description="Basic and acidic residues" evidence="1">
    <location>
        <begin position="64"/>
        <end position="78"/>
    </location>
</feature>
<gene>
    <name evidence="2" type="ORF">QBC38DRAFT_36311</name>
</gene>
<reference evidence="2" key="2">
    <citation type="submission" date="2023-05" db="EMBL/GenBank/DDBJ databases">
        <authorList>
            <consortium name="Lawrence Berkeley National Laboratory"/>
            <person name="Steindorff A."/>
            <person name="Hensen N."/>
            <person name="Bonometti L."/>
            <person name="Westerberg I."/>
            <person name="Brannstrom I.O."/>
            <person name="Guillou S."/>
            <person name="Cros-Aarteil S."/>
            <person name="Calhoun S."/>
            <person name="Haridas S."/>
            <person name="Kuo A."/>
            <person name="Mondo S."/>
            <person name="Pangilinan J."/>
            <person name="Riley R."/>
            <person name="Labutti K."/>
            <person name="Andreopoulos B."/>
            <person name="Lipzen A."/>
            <person name="Chen C."/>
            <person name="Yanf M."/>
            <person name="Daum C."/>
            <person name="Ng V."/>
            <person name="Clum A."/>
            <person name="Ohm R."/>
            <person name="Martin F."/>
            <person name="Silar P."/>
            <person name="Natvig D."/>
            <person name="Lalanne C."/>
            <person name="Gautier V."/>
            <person name="Ament-Velasquez S.L."/>
            <person name="Kruys A."/>
            <person name="Hutchinson M.I."/>
            <person name="Powell A.J."/>
            <person name="Barry K."/>
            <person name="Miller A.N."/>
            <person name="Grigoriev I.V."/>
            <person name="Debuchy R."/>
            <person name="Gladieux P."/>
            <person name="Thoren M.H."/>
            <person name="Johannesson H."/>
        </authorList>
    </citation>
    <scope>NUCLEOTIDE SEQUENCE</scope>
    <source>
        <strain evidence="2">CBS 990.96</strain>
    </source>
</reference>
<sequence length="245" mass="27367">MSSHRSRRAASRAERASSRRSPSPPKKSPAPEILFNLGRVVLPFVVKKLNEKNGGGGSGSGSSRRRETSGPRERERTRSKSRSRSRATARDRDSDRDTDRDIHSLVSQVAVGLLAVGVRQVIKKRKEAKRAAASAALSTTKDDQYKQRLDPELSRALEATARELQGASESIRRLSRTPGHKGRCEVQDELVKDAERLENTLGGIQAGIHNMRNLHPGLNAGEQKPAERGDPWERPRKRSRWYIER</sequence>
<feature type="region of interest" description="Disordered" evidence="1">
    <location>
        <begin position="212"/>
        <end position="245"/>
    </location>
</feature>
<dbReference type="EMBL" id="MU865410">
    <property type="protein sequence ID" value="KAK4223898.1"/>
    <property type="molecule type" value="Genomic_DNA"/>
</dbReference>
<evidence type="ECO:0000256" key="1">
    <source>
        <dbReference type="SAM" id="MobiDB-lite"/>
    </source>
</evidence>
<feature type="compositionally biased region" description="Basic residues" evidence="1">
    <location>
        <begin position="235"/>
        <end position="245"/>
    </location>
</feature>
<dbReference type="AlphaFoldDB" id="A0AAN7BIH9"/>
<organism evidence="2 3">
    <name type="scientific">Podospora fimiseda</name>
    <dbReference type="NCBI Taxonomy" id="252190"/>
    <lineage>
        <taxon>Eukaryota</taxon>
        <taxon>Fungi</taxon>
        <taxon>Dikarya</taxon>
        <taxon>Ascomycota</taxon>
        <taxon>Pezizomycotina</taxon>
        <taxon>Sordariomycetes</taxon>
        <taxon>Sordariomycetidae</taxon>
        <taxon>Sordariales</taxon>
        <taxon>Podosporaceae</taxon>
        <taxon>Podospora</taxon>
    </lineage>
</organism>
<keyword evidence="3" id="KW-1185">Reference proteome</keyword>
<feature type="region of interest" description="Disordered" evidence="1">
    <location>
        <begin position="49"/>
        <end position="100"/>
    </location>
</feature>
<feature type="region of interest" description="Disordered" evidence="1">
    <location>
        <begin position="1"/>
        <end position="34"/>
    </location>
</feature>
<feature type="compositionally biased region" description="Basic and acidic residues" evidence="1">
    <location>
        <begin position="88"/>
        <end position="100"/>
    </location>
</feature>
<protein>
    <submittedName>
        <fullName evidence="2">Uncharacterized protein</fullName>
    </submittedName>
</protein>
<feature type="compositionally biased region" description="Basic and acidic residues" evidence="1">
    <location>
        <begin position="224"/>
        <end position="234"/>
    </location>
</feature>
<evidence type="ECO:0000313" key="2">
    <source>
        <dbReference type="EMBL" id="KAK4223898.1"/>
    </source>
</evidence>
<evidence type="ECO:0000313" key="3">
    <source>
        <dbReference type="Proteomes" id="UP001301958"/>
    </source>
</evidence>
<dbReference type="Proteomes" id="UP001301958">
    <property type="component" value="Unassembled WGS sequence"/>
</dbReference>
<feature type="compositionally biased region" description="Basic residues" evidence="1">
    <location>
        <begin position="1"/>
        <end position="10"/>
    </location>
</feature>
<comment type="caution">
    <text evidence="2">The sequence shown here is derived from an EMBL/GenBank/DDBJ whole genome shotgun (WGS) entry which is preliminary data.</text>
</comment>
<accession>A0AAN7BIH9</accession>
<proteinExistence type="predicted"/>
<reference evidence="2" key="1">
    <citation type="journal article" date="2023" name="Mol. Phylogenet. Evol.">
        <title>Genome-scale phylogeny and comparative genomics of the fungal order Sordariales.</title>
        <authorList>
            <person name="Hensen N."/>
            <person name="Bonometti L."/>
            <person name="Westerberg I."/>
            <person name="Brannstrom I.O."/>
            <person name="Guillou S."/>
            <person name="Cros-Aarteil S."/>
            <person name="Calhoun S."/>
            <person name="Haridas S."/>
            <person name="Kuo A."/>
            <person name="Mondo S."/>
            <person name="Pangilinan J."/>
            <person name="Riley R."/>
            <person name="LaButti K."/>
            <person name="Andreopoulos B."/>
            <person name="Lipzen A."/>
            <person name="Chen C."/>
            <person name="Yan M."/>
            <person name="Daum C."/>
            <person name="Ng V."/>
            <person name="Clum A."/>
            <person name="Steindorff A."/>
            <person name="Ohm R.A."/>
            <person name="Martin F."/>
            <person name="Silar P."/>
            <person name="Natvig D.O."/>
            <person name="Lalanne C."/>
            <person name="Gautier V."/>
            <person name="Ament-Velasquez S.L."/>
            <person name="Kruys A."/>
            <person name="Hutchinson M.I."/>
            <person name="Powell A.J."/>
            <person name="Barry K."/>
            <person name="Miller A.N."/>
            <person name="Grigoriev I.V."/>
            <person name="Debuchy R."/>
            <person name="Gladieux P."/>
            <person name="Hiltunen Thoren M."/>
            <person name="Johannesson H."/>
        </authorList>
    </citation>
    <scope>NUCLEOTIDE SEQUENCE</scope>
    <source>
        <strain evidence="2">CBS 990.96</strain>
    </source>
</reference>
<name>A0AAN7BIH9_9PEZI</name>